<evidence type="ECO:0000313" key="2">
    <source>
        <dbReference type="EMBL" id="OME93758.1"/>
    </source>
</evidence>
<evidence type="ECO:0000313" key="3">
    <source>
        <dbReference type="Proteomes" id="UP000187074"/>
    </source>
</evidence>
<feature type="transmembrane region" description="Helical" evidence="1">
    <location>
        <begin position="6"/>
        <end position="26"/>
    </location>
</feature>
<gene>
    <name evidence="2" type="ORF">BK123_10940</name>
</gene>
<organism evidence="2 3">
    <name type="scientific">Paenibacillus lautus</name>
    <name type="common">Bacillus lautus</name>
    <dbReference type="NCBI Taxonomy" id="1401"/>
    <lineage>
        <taxon>Bacteria</taxon>
        <taxon>Bacillati</taxon>
        <taxon>Bacillota</taxon>
        <taxon>Bacilli</taxon>
        <taxon>Bacillales</taxon>
        <taxon>Paenibacillaceae</taxon>
        <taxon>Paenibacillus</taxon>
    </lineage>
</organism>
<reference evidence="2 3" key="1">
    <citation type="submission" date="2016-11" db="EMBL/GenBank/DDBJ databases">
        <title>Paenibacillus species isolates.</title>
        <authorList>
            <person name="Beno S.M."/>
        </authorList>
    </citation>
    <scope>NUCLEOTIDE SEQUENCE [LARGE SCALE GENOMIC DNA]</scope>
    <source>
        <strain evidence="2 3">FSL F4-0100</strain>
    </source>
</reference>
<keyword evidence="1" id="KW-0472">Membrane</keyword>
<dbReference type="Proteomes" id="UP000187074">
    <property type="component" value="Unassembled WGS sequence"/>
</dbReference>
<dbReference type="EMBL" id="MRTF01000003">
    <property type="protein sequence ID" value="OME93758.1"/>
    <property type="molecule type" value="Genomic_DNA"/>
</dbReference>
<evidence type="ECO:0000256" key="1">
    <source>
        <dbReference type="SAM" id="Phobius"/>
    </source>
</evidence>
<keyword evidence="1" id="KW-0812">Transmembrane</keyword>
<comment type="caution">
    <text evidence="2">The sequence shown here is derived from an EMBL/GenBank/DDBJ whole genome shotgun (WGS) entry which is preliminary data.</text>
</comment>
<protein>
    <submittedName>
        <fullName evidence="2">Uncharacterized protein</fullName>
    </submittedName>
</protein>
<dbReference type="AlphaFoldDB" id="A0A1R1B3S1"/>
<dbReference type="RefSeq" id="WP_076322428.1">
    <property type="nucleotide sequence ID" value="NZ_MRTF01000003.1"/>
</dbReference>
<dbReference type="OrthoDB" id="2364436at2"/>
<sequence>MKGRRVLWGVIILVAATLLIPGYFIARTYGLFQNEVVLTKYQLAVDVDGEQVDVWPLLAGFAATDKQGELRPLYYRLEGSDLNMLYQLAYGQFEVEVAEDNPFLAGRVQYGHLESDYIETRKEYVNAKEYRQDMIFYNDRKEPIFTYDPDAKADGDMVKEIITAGMTRSNGRGGSGVVEDKYLNVTRLFEEKLGISMRVQVDKDRRLATIHMERLK</sequence>
<dbReference type="STRING" id="1401.BK123_10940"/>
<name>A0A1R1B3S1_PAELA</name>
<proteinExistence type="predicted"/>
<keyword evidence="1" id="KW-1133">Transmembrane helix</keyword>
<accession>A0A1R1B3S1</accession>